<keyword evidence="1" id="KW-0732">Signal</keyword>
<evidence type="ECO:0000256" key="1">
    <source>
        <dbReference type="SAM" id="SignalP"/>
    </source>
</evidence>
<name>A0ABX4NF44_9LEPT</name>
<keyword evidence="3" id="KW-1185">Reference proteome</keyword>
<protein>
    <submittedName>
        <fullName evidence="2">Uncharacterized protein</fullName>
    </submittedName>
</protein>
<feature type="chain" id="PRO_5045618894" evidence="1">
    <location>
        <begin position="30"/>
        <end position="353"/>
    </location>
</feature>
<dbReference type="Proteomes" id="UP000231879">
    <property type="component" value="Unassembled WGS sequence"/>
</dbReference>
<sequence length="353" mass="39204">MFFRMKTKFLAQFLLIGLFGLGAQSAVFASENETSESREIFVHQVEVDRVLAEPVSNLSSLDQEDFFVLNSAANVGTKINRINAARKKIEGIKEQRSSLTSNNRSSDLSEFQSDLNCFSEKVPSAFRTSFVFVGTPTSDRSPGDFDATSSGRPFFTRSNIASLSPIEGVVPTFEKNCLFISFQDSLELYSNAKIVGGSADFPWGFSALAILIRLSENSSGQISGSLDENSKESAVDLSYFLKISRRSELRLENGQNSSRFDVVGKASGFQQEEGTFSILGDESPRETEKAEEEISSIFRSRSNIYSFLKMNPKKFDLPFSNSYLTPKSFSFKASTNENLRKPKSTVADKRFLA</sequence>
<evidence type="ECO:0000313" key="3">
    <source>
        <dbReference type="Proteomes" id="UP000231879"/>
    </source>
</evidence>
<organism evidence="2 3">
    <name type="scientific">Leptospira barantonii</name>
    <dbReference type="NCBI Taxonomy" id="2023184"/>
    <lineage>
        <taxon>Bacteria</taxon>
        <taxon>Pseudomonadati</taxon>
        <taxon>Spirochaetota</taxon>
        <taxon>Spirochaetia</taxon>
        <taxon>Leptospirales</taxon>
        <taxon>Leptospiraceae</taxon>
        <taxon>Leptospira</taxon>
    </lineage>
</organism>
<gene>
    <name evidence="2" type="ORF">CH367_20540</name>
</gene>
<comment type="caution">
    <text evidence="2">The sequence shown here is derived from an EMBL/GenBank/DDBJ whole genome shotgun (WGS) entry which is preliminary data.</text>
</comment>
<accession>A0ABX4NF44</accession>
<feature type="signal peptide" evidence="1">
    <location>
        <begin position="1"/>
        <end position="29"/>
    </location>
</feature>
<reference evidence="2 3" key="1">
    <citation type="submission" date="2017-07" db="EMBL/GenBank/DDBJ databases">
        <title>Leptospira spp. isolated from tropical soils.</title>
        <authorList>
            <person name="Thibeaux R."/>
            <person name="Iraola G."/>
            <person name="Ferres I."/>
            <person name="Bierque E."/>
            <person name="Girault D."/>
            <person name="Soupe-Gilbert M.-E."/>
            <person name="Picardeau M."/>
            <person name="Goarant C."/>
        </authorList>
    </citation>
    <scope>NUCLEOTIDE SEQUENCE [LARGE SCALE GENOMIC DNA]</scope>
    <source>
        <strain evidence="2 3">FH4-C-A1</strain>
    </source>
</reference>
<dbReference type="RefSeq" id="WP_100764380.1">
    <property type="nucleotide sequence ID" value="NZ_NPDS01000013.1"/>
</dbReference>
<dbReference type="EMBL" id="NPDS01000013">
    <property type="protein sequence ID" value="PJZ55372.1"/>
    <property type="molecule type" value="Genomic_DNA"/>
</dbReference>
<proteinExistence type="predicted"/>
<evidence type="ECO:0000313" key="2">
    <source>
        <dbReference type="EMBL" id="PJZ55372.1"/>
    </source>
</evidence>